<dbReference type="KEGG" id="ovi:T265_03436"/>
<dbReference type="EMBL" id="KL596667">
    <property type="protein sequence ID" value="KER30065.1"/>
    <property type="molecule type" value="Genomic_DNA"/>
</dbReference>
<protein>
    <submittedName>
        <fullName evidence="1">Uncharacterized protein</fullName>
    </submittedName>
</protein>
<sequence length="292" mass="33048">MPAMFISDVPHNKYNQQKERASSSYGNTYKTSTGVYQYSGYNQNYGKIFSTKLARYSSMIGFQNVNFKFGHKNLTTKIRAHFASTYLTVGGVTESNAMPKGTINTPVIIKTMNIRACHQIVHGVNFSAELYLDIESVPSGALPLMLQDDELPSHASLIPLTKELINWDLLAMLQRKRPTTTSCVPKLNKYLELLNAINPTDTKYMNTWHVSTMLENRAQVGAGAQNQSKINPTDTKYMNTWHVSTMLENRAQVGAGAQNQSKLLRYIIPRARPAQWVYGKEYLLDTDRYSTW</sequence>
<dbReference type="GeneID" id="20317623"/>
<dbReference type="Proteomes" id="UP000054324">
    <property type="component" value="Unassembled WGS sequence"/>
</dbReference>
<gene>
    <name evidence="1" type="ORF">T265_03436</name>
</gene>
<keyword evidence="2" id="KW-1185">Reference proteome</keyword>
<proteinExistence type="predicted"/>
<evidence type="ECO:0000313" key="1">
    <source>
        <dbReference type="EMBL" id="KER30065.1"/>
    </source>
</evidence>
<organism evidence="1 2">
    <name type="scientific">Opisthorchis viverrini</name>
    <name type="common">Southeast Asian liver fluke</name>
    <dbReference type="NCBI Taxonomy" id="6198"/>
    <lineage>
        <taxon>Eukaryota</taxon>
        <taxon>Metazoa</taxon>
        <taxon>Spiralia</taxon>
        <taxon>Lophotrochozoa</taxon>
        <taxon>Platyhelminthes</taxon>
        <taxon>Trematoda</taxon>
        <taxon>Digenea</taxon>
        <taxon>Opisthorchiida</taxon>
        <taxon>Opisthorchiata</taxon>
        <taxon>Opisthorchiidae</taxon>
        <taxon>Opisthorchis</taxon>
    </lineage>
</organism>
<dbReference type="CTD" id="20317623"/>
<name>A0A075A3B8_OPIVI</name>
<reference evidence="1 2" key="1">
    <citation type="submission" date="2013-11" db="EMBL/GenBank/DDBJ databases">
        <title>Opisthorchis viverrini - life in the bile duct.</title>
        <authorList>
            <person name="Young N.D."/>
            <person name="Nagarajan N."/>
            <person name="Lin S.J."/>
            <person name="Korhonen P.K."/>
            <person name="Jex A.R."/>
            <person name="Hall R.S."/>
            <person name="Safavi-Hemami H."/>
            <person name="Kaewkong W."/>
            <person name="Bertrand D."/>
            <person name="Gao S."/>
            <person name="Seet Q."/>
            <person name="Wongkham S."/>
            <person name="Teh B.T."/>
            <person name="Wongkham C."/>
            <person name="Intapan P.M."/>
            <person name="Maleewong W."/>
            <person name="Yang X."/>
            <person name="Hu M."/>
            <person name="Wang Z."/>
            <person name="Hofmann A."/>
            <person name="Sternberg P.W."/>
            <person name="Tan P."/>
            <person name="Wang J."/>
            <person name="Gasser R.B."/>
        </authorList>
    </citation>
    <scope>NUCLEOTIDE SEQUENCE [LARGE SCALE GENOMIC DNA]</scope>
</reference>
<evidence type="ECO:0000313" key="2">
    <source>
        <dbReference type="Proteomes" id="UP000054324"/>
    </source>
</evidence>
<accession>A0A075A3B8</accession>
<dbReference type="RefSeq" id="XP_009166184.1">
    <property type="nucleotide sequence ID" value="XM_009167920.1"/>
</dbReference>
<dbReference type="AlphaFoldDB" id="A0A075A3B8"/>